<proteinExistence type="predicted"/>
<gene>
    <name evidence="1" type="ORF">C6P45_002002</name>
</gene>
<dbReference type="Pfam" id="PF20993">
    <property type="entry name" value="CENPH"/>
    <property type="match status" value="1"/>
</dbReference>
<keyword evidence="2" id="KW-1185">Reference proteome</keyword>
<sequence length="193" mass="22759">MSITEDKLQRIRDLERRHVEVYYQLLQTLDELYLVKESRRDIKLTPAELDMLELRNQMRFSMDKSVALYKTYDRLNKLMENNQDLSTVQSSEDKLAVNLKMELDRSVTIDGKVEETLQDNISLTNELQSETAKYNELTKKLQEYRPGTERRMKPTLNNIDSLDTMDQDSQINNENETIKQLLIALKVHTKTDI</sequence>
<organism evidence="1 2">
    <name type="scientific">Maudiozyma exigua</name>
    <name type="common">Yeast</name>
    <name type="synonym">Kazachstania exigua</name>
    <dbReference type="NCBI Taxonomy" id="34358"/>
    <lineage>
        <taxon>Eukaryota</taxon>
        <taxon>Fungi</taxon>
        <taxon>Dikarya</taxon>
        <taxon>Ascomycota</taxon>
        <taxon>Saccharomycotina</taxon>
        <taxon>Saccharomycetes</taxon>
        <taxon>Saccharomycetales</taxon>
        <taxon>Saccharomycetaceae</taxon>
        <taxon>Maudiozyma</taxon>
    </lineage>
</organism>
<dbReference type="Proteomes" id="UP000750334">
    <property type="component" value="Unassembled WGS sequence"/>
</dbReference>
<dbReference type="OrthoDB" id="4035717at2759"/>
<evidence type="ECO:0000313" key="2">
    <source>
        <dbReference type="Proteomes" id="UP000750334"/>
    </source>
</evidence>
<dbReference type="AlphaFoldDB" id="A0A9P6WF35"/>
<comment type="caution">
    <text evidence="1">The sequence shown here is derived from an EMBL/GenBank/DDBJ whole genome shotgun (WGS) entry which is preliminary data.</text>
</comment>
<protein>
    <submittedName>
        <fullName evidence="1">Uncharacterized protein</fullName>
    </submittedName>
</protein>
<dbReference type="InterPro" id="IPR048744">
    <property type="entry name" value="MCM16"/>
</dbReference>
<evidence type="ECO:0000313" key="1">
    <source>
        <dbReference type="EMBL" id="KAG0670626.1"/>
    </source>
</evidence>
<accession>A0A9P6WF35</accession>
<reference evidence="1 2" key="1">
    <citation type="submission" date="2020-11" db="EMBL/GenBank/DDBJ databases">
        <title>Kefir isolates.</title>
        <authorList>
            <person name="Marcisauskas S."/>
            <person name="Kim Y."/>
            <person name="Blasche S."/>
        </authorList>
    </citation>
    <scope>NUCLEOTIDE SEQUENCE [LARGE SCALE GENOMIC DNA]</scope>
    <source>
        <strain evidence="1 2">OG2</strain>
    </source>
</reference>
<name>A0A9P6WF35_MAUEX</name>
<dbReference type="EMBL" id="PUHR01000020">
    <property type="protein sequence ID" value="KAG0670626.1"/>
    <property type="molecule type" value="Genomic_DNA"/>
</dbReference>